<dbReference type="InterPro" id="IPR032745">
    <property type="entry name" value="GRIN_C"/>
</dbReference>
<organism evidence="4 5">
    <name type="scientific">Oncorhynchus kisutch</name>
    <name type="common">Coho salmon</name>
    <name type="synonym">Salmo kisutch</name>
    <dbReference type="NCBI Taxonomy" id="8019"/>
    <lineage>
        <taxon>Eukaryota</taxon>
        <taxon>Metazoa</taxon>
        <taxon>Chordata</taxon>
        <taxon>Craniata</taxon>
        <taxon>Vertebrata</taxon>
        <taxon>Euteleostomi</taxon>
        <taxon>Actinopterygii</taxon>
        <taxon>Neopterygii</taxon>
        <taxon>Teleostei</taxon>
        <taxon>Protacanthopterygii</taxon>
        <taxon>Salmoniformes</taxon>
        <taxon>Salmonidae</taxon>
        <taxon>Salmoninae</taxon>
        <taxon>Oncorhynchus</taxon>
    </lineage>
</organism>
<feature type="region of interest" description="Disordered" evidence="2">
    <location>
        <begin position="621"/>
        <end position="737"/>
    </location>
</feature>
<feature type="region of interest" description="Disordered" evidence="2">
    <location>
        <begin position="422"/>
        <end position="472"/>
    </location>
</feature>
<dbReference type="GeneTree" id="ENSGT00570000079168"/>
<name>A0A8C7FZF4_ONCKI</name>
<accession>A0A8C7FZF4</accession>
<keyword evidence="5" id="KW-1185">Reference proteome</keyword>
<dbReference type="GO" id="GO:0005886">
    <property type="term" value="C:plasma membrane"/>
    <property type="evidence" value="ECO:0007669"/>
    <property type="project" value="TreeGrafter"/>
</dbReference>
<gene>
    <name evidence="4" type="primary">LOC116353912</name>
</gene>
<feature type="compositionally biased region" description="Basic and acidic residues" evidence="2">
    <location>
        <begin position="523"/>
        <end position="532"/>
    </location>
</feature>
<dbReference type="Proteomes" id="UP000694557">
    <property type="component" value="Unassembled WGS sequence"/>
</dbReference>
<protein>
    <submittedName>
        <fullName evidence="4">Uncharacterized LOC116353912</fullName>
    </submittedName>
</protein>
<evidence type="ECO:0000259" key="3">
    <source>
        <dbReference type="Pfam" id="PF15235"/>
    </source>
</evidence>
<proteinExistence type="predicted"/>
<feature type="domain" description="G protein-regulated inducer of neurite outgrowth C-terminal" evidence="3">
    <location>
        <begin position="725"/>
        <end position="822"/>
    </location>
</feature>
<dbReference type="AlphaFoldDB" id="A0A8C7FZF4"/>
<feature type="compositionally biased region" description="Basic and acidic residues" evidence="2">
    <location>
        <begin position="434"/>
        <end position="452"/>
    </location>
</feature>
<feature type="region of interest" description="Disordered" evidence="2">
    <location>
        <begin position="511"/>
        <end position="538"/>
    </location>
</feature>
<feature type="compositionally biased region" description="Basic and acidic residues" evidence="2">
    <location>
        <begin position="191"/>
        <end position="206"/>
    </location>
</feature>
<dbReference type="Pfam" id="PF15235">
    <property type="entry name" value="GRIN_C"/>
    <property type="match status" value="1"/>
</dbReference>
<evidence type="ECO:0000256" key="1">
    <source>
        <dbReference type="ARBA" id="ARBA00002358"/>
    </source>
</evidence>
<reference evidence="4" key="2">
    <citation type="submission" date="2025-09" db="UniProtKB">
        <authorList>
            <consortium name="Ensembl"/>
        </authorList>
    </citation>
    <scope>IDENTIFICATION</scope>
</reference>
<feature type="region of interest" description="Disordered" evidence="2">
    <location>
        <begin position="86"/>
        <end position="122"/>
    </location>
</feature>
<feature type="compositionally biased region" description="Low complexity" evidence="2">
    <location>
        <begin position="160"/>
        <end position="170"/>
    </location>
</feature>
<feature type="compositionally biased region" description="Basic residues" evidence="2">
    <location>
        <begin position="149"/>
        <end position="159"/>
    </location>
</feature>
<dbReference type="Ensembl" id="ENSOKIT00005037481.1">
    <property type="protein sequence ID" value="ENSOKIP00005035509.1"/>
    <property type="gene ID" value="ENSOKIG00005015198.1"/>
</dbReference>
<reference evidence="4" key="1">
    <citation type="submission" date="2025-08" db="UniProtKB">
        <authorList>
            <consortium name="Ensembl"/>
        </authorList>
    </citation>
    <scope>IDENTIFICATION</scope>
</reference>
<dbReference type="KEGG" id="oki:116353912"/>
<feature type="region of interest" description="Disordered" evidence="2">
    <location>
        <begin position="134"/>
        <end position="254"/>
    </location>
</feature>
<dbReference type="PANTHER" id="PTHR15718">
    <property type="entry name" value="G PROTEIN-REGULATED INDUCER OF NEURITE OUTGROWTH C-TERMINAL DOMAIN-CONTAINING PROTEIN"/>
    <property type="match status" value="1"/>
</dbReference>
<feature type="compositionally biased region" description="Polar residues" evidence="2">
    <location>
        <begin position="213"/>
        <end position="228"/>
    </location>
</feature>
<dbReference type="PANTHER" id="PTHR15718:SF6">
    <property type="entry name" value="G PROTEIN-REGULATED INDUCER OF NEURITE OUTGROWTH 3"/>
    <property type="match status" value="1"/>
</dbReference>
<evidence type="ECO:0000313" key="4">
    <source>
        <dbReference type="Ensembl" id="ENSOKIP00005035509.1"/>
    </source>
</evidence>
<sequence length="828" mass="88956">METPPGSKRRTVVAQMESPRAGGVAMLVDVLGNTEPNTNRGVEPKLNLQLSPGEAFPHVAADTRKLNGGLGSGTSPSCLRADCTGKEGSWQSKGGSIVVSGGGRGGGVLKPLTTPEREEAKKSRIPMALSLKTDTHTHTHSSHTTHTPHTPHTHTHSSHTTHTTHTTTTSSERRLRSPNIKHTTSPKTHTHRTEHTWDASSKVEHSRTHHLSAVNSKPSASRTMQGSKDNQKGSSSKGPAPPPAPLATSSPKCRTTVDVMLTSTTSDIITGGRASDSDLSMGSLGVKGNTPHNSPFLTPDPFATATDNTETTLENAARQLESKMAAKVSEGSSTGTMRSQSGTCLIGGGMSAGPTLSQKAMQQSDTAATCEALERDVHSPEYRRDDGHSQDDCAGQLLWETKTPGVPLGDPSHVGDGNVIAVTGGNNNEASSRATEKGKKEMGRKEEKDKHQPPGTWSSRVRKEAGTMTNPNEVRRSWGEARREVGVQAVVEVCDHSATTSPRLLTLSLRTHRGNAGKQEGVASDRQRDTDSRSNGMTAGVQRGSILVCDLCMDQQVRGQGLNGELGPLIGLQSCQSRLVTPQNQEAGLNAVAPPLCCIPIGLAPFQHICQIDIELCSQSEHPSSKDKLPTTNEELPTSVTNDKQQKPSETHIKAKTRQTDNSGTKTSHKHRTHSSPSHSSSHRTHRHKPGSGRDKQKPGLEWNQTGSDLFQPDPGKSTTKLTAENDPEQERKDSGPVQNVVWDEQGMTWEVYGASVDLESLGFAIQSHLQCKIREHEKRIGTLRKSVSLEVPSPGSKKWKEKKRRSVIRSICRPGCCRKPPASPAGK</sequence>
<feature type="compositionally biased region" description="Polar residues" evidence="2">
    <location>
        <begin position="424"/>
        <end position="433"/>
    </location>
</feature>
<evidence type="ECO:0000256" key="2">
    <source>
        <dbReference type="SAM" id="MobiDB-lite"/>
    </source>
</evidence>
<feature type="compositionally biased region" description="Basic residues" evidence="2">
    <location>
        <begin position="681"/>
        <end position="691"/>
    </location>
</feature>
<feature type="compositionally biased region" description="Polar residues" evidence="2">
    <location>
        <begin position="630"/>
        <end position="643"/>
    </location>
</feature>
<evidence type="ECO:0000313" key="5">
    <source>
        <dbReference type="Proteomes" id="UP000694557"/>
    </source>
</evidence>
<dbReference type="RefSeq" id="XP_031647487.1">
    <property type="nucleotide sequence ID" value="XM_031791627.1"/>
</dbReference>
<feature type="compositionally biased region" description="Basic and acidic residues" evidence="2">
    <location>
        <begin position="644"/>
        <end position="653"/>
    </location>
</feature>
<comment type="function">
    <text evidence="1">May be involved in neurite outgrowth.</text>
</comment>
<dbReference type="InterPro" id="IPR026646">
    <property type="entry name" value="GPRIN2-like/GPRIN3"/>
</dbReference>
<dbReference type="GeneID" id="116353912"/>
<feature type="region of interest" description="Disordered" evidence="2">
    <location>
        <begin position="268"/>
        <end position="299"/>
    </location>
</feature>
<dbReference type="GO" id="GO:0031175">
    <property type="term" value="P:neuron projection development"/>
    <property type="evidence" value="ECO:0007669"/>
    <property type="project" value="TreeGrafter"/>
</dbReference>